<dbReference type="InterPro" id="IPR037883">
    <property type="entry name" value="Knr4/Smi1-like_sf"/>
</dbReference>
<evidence type="ECO:0000313" key="4">
    <source>
        <dbReference type="Proteomes" id="UP000321224"/>
    </source>
</evidence>
<dbReference type="AlphaFoldDB" id="A0A511HSV0"/>
<dbReference type="EMBL" id="BJVY01000085">
    <property type="protein sequence ID" value="GEL75569.1"/>
    <property type="molecule type" value="Genomic_DNA"/>
</dbReference>
<name>A0A511HSV0_9BACT</name>
<reference evidence="1 4" key="2">
    <citation type="submission" date="2019-07" db="EMBL/GenBank/DDBJ databases">
        <title>Whole genome shotgun sequence of Myxococcus virescens NBRC 100334.</title>
        <authorList>
            <person name="Hosoyama A."/>
            <person name="Uohara A."/>
            <person name="Ohji S."/>
            <person name="Ichikawa N."/>
        </authorList>
    </citation>
    <scope>NUCLEOTIDE SEQUENCE [LARGE SCALE GENOMIC DNA]</scope>
    <source>
        <strain evidence="1 4">NBRC 100334</strain>
    </source>
</reference>
<dbReference type="Proteomes" id="UP000321224">
    <property type="component" value="Unassembled WGS sequence"/>
</dbReference>
<evidence type="ECO:0000313" key="1">
    <source>
        <dbReference type="EMBL" id="GEL75569.1"/>
    </source>
</evidence>
<proteinExistence type="predicted"/>
<reference evidence="2 3" key="1">
    <citation type="submission" date="2016-10" db="EMBL/GenBank/DDBJ databases">
        <authorList>
            <person name="Varghese N."/>
            <person name="Submissions S."/>
        </authorList>
    </citation>
    <scope>NUCLEOTIDE SEQUENCE [LARGE SCALE GENOMIC DNA]</scope>
    <source>
        <strain evidence="2 3">DSM 2260</strain>
    </source>
</reference>
<sequence length="240" mass="28050">MRELITLLEHYVPEYSSQVQGASDWALDNLEEAFGQPLPEVYQDFAREMGKNGGALLGHVDAYDPFDVADKYQLATEDNPPRRFFFVFGDPDPLSPSHYWLDLEAPSEDGDFQVVRIPLFPDAWKTKLDRRYFSFREMLYIWAMERVCLPCFPHRLLYQQGETTTAEELARYLEKMGFVRLPYPRNSMLFERDDAAAGLYRALNSSRFEFHVGMRSPDKLKHFQAVLEDNTDLKKSIWEP</sequence>
<accession>A0A511HSV0</accession>
<comment type="caution">
    <text evidence="1">The sequence shown here is derived from an EMBL/GenBank/DDBJ whole genome shotgun (WGS) entry which is preliminary data.</text>
</comment>
<evidence type="ECO:0000313" key="2">
    <source>
        <dbReference type="EMBL" id="SDF36133.1"/>
    </source>
</evidence>
<organism evidence="1 4">
    <name type="scientific">Myxococcus virescens</name>
    <dbReference type="NCBI Taxonomy" id="83456"/>
    <lineage>
        <taxon>Bacteria</taxon>
        <taxon>Pseudomonadati</taxon>
        <taxon>Myxococcota</taxon>
        <taxon>Myxococcia</taxon>
        <taxon>Myxococcales</taxon>
        <taxon>Cystobacterineae</taxon>
        <taxon>Myxococcaceae</taxon>
        <taxon>Myxococcus</taxon>
    </lineage>
</organism>
<evidence type="ECO:0008006" key="5">
    <source>
        <dbReference type="Google" id="ProtNLM"/>
    </source>
</evidence>
<dbReference type="RefSeq" id="WP_244172420.1">
    <property type="nucleotide sequence ID" value="NZ_BJVY01000085.1"/>
</dbReference>
<dbReference type="Proteomes" id="UP000198717">
    <property type="component" value="Unassembled WGS sequence"/>
</dbReference>
<dbReference type="SUPFAM" id="SSF160631">
    <property type="entry name" value="SMI1/KNR4-like"/>
    <property type="match status" value="1"/>
</dbReference>
<dbReference type="EMBL" id="FNAJ01000035">
    <property type="protein sequence ID" value="SDF36133.1"/>
    <property type="molecule type" value="Genomic_DNA"/>
</dbReference>
<protein>
    <recommendedName>
        <fullName evidence="5">Knr4/Smi1-like domain-containing protein</fullName>
    </recommendedName>
</protein>
<gene>
    <name evidence="1" type="ORF">MVI01_73530</name>
    <name evidence="2" type="ORF">SAMN04488504_13510</name>
</gene>
<evidence type="ECO:0000313" key="3">
    <source>
        <dbReference type="Proteomes" id="UP000198717"/>
    </source>
</evidence>
<keyword evidence="3" id="KW-1185">Reference proteome</keyword>